<gene>
    <name evidence="2" type="ORF">OB919_21305</name>
</gene>
<dbReference type="Proteomes" id="UP001321047">
    <property type="component" value="Unassembled WGS sequence"/>
</dbReference>
<dbReference type="AlphaFoldDB" id="A0AAP2ZBZ7"/>
<sequence>MVTFVNLLVRSDDLDHEAFLERWQGDHIELAKRLPGLERYATSVPTSPEYASYDGIVQLQFPDHETLSDAFDSEIGQEVQEDAATFIDMDESETLIVDETVHLNDADTESDDDR</sequence>
<organism evidence="2 3">
    <name type="scientific">Natronosalvus hydrolyticus</name>
    <dbReference type="NCBI Taxonomy" id="2979988"/>
    <lineage>
        <taxon>Archaea</taxon>
        <taxon>Methanobacteriati</taxon>
        <taxon>Methanobacteriota</taxon>
        <taxon>Stenosarchaea group</taxon>
        <taxon>Halobacteria</taxon>
        <taxon>Halobacteriales</taxon>
        <taxon>Natrialbaceae</taxon>
        <taxon>Natronosalvus</taxon>
    </lineage>
</organism>
<dbReference type="EMBL" id="JAOPJZ010000046">
    <property type="protein sequence ID" value="MCU4754472.1"/>
    <property type="molecule type" value="Genomic_DNA"/>
</dbReference>
<reference evidence="2 3" key="1">
    <citation type="submission" date="2022-09" db="EMBL/GenBank/DDBJ databases">
        <title>Enrichment on poylsaccharides allowed isolation of novel metabolic and taxonomic groups of Haloarchaea.</title>
        <authorList>
            <person name="Sorokin D.Y."/>
            <person name="Elcheninov A.G."/>
            <person name="Khizhniak T.V."/>
            <person name="Kolganova T.V."/>
            <person name="Kublanov I.V."/>
        </authorList>
    </citation>
    <scope>NUCLEOTIDE SEQUENCE [LARGE SCALE GENOMIC DNA]</scope>
    <source>
        <strain evidence="2 3">AArc-curdl1</strain>
    </source>
</reference>
<evidence type="ECO:0000313" key="2">
    <source>
        <dbReference type="EMBL" id="MCU4754472.1"/>
    </source>
</evidence>
<proteinExistence type="predicted"/>
<dbReference type="RefSeq" id="WP_342810771.1">
    <property type="nucleotide sequence ID" value="NZ_JAOPJZ010000046.1"/>
</dbReference>
<protein>
    <submittedName>
        <fullName evidence="2">EthD family reductase</fullName>
    </submittedName>
</protein>
<accession>A0AAP2ZBZ7</accession>
<dbReference type="GO" id="GO:0016491">
    <property type="term" value="F:oxidoreductase activity"/>
    <property type="evidence" value="ECO:0007669"/>
    <property type="project" value="InterPro"/>
</dbReference>
<dbReference type="SUPFAM" id="SSF54909">
    <property type="entry name" value="Dimeric alpha+beta barrel"/>
    <property type="match status" value="1"/>
</dbReference>
<dbReference type="Pfam" id="PF07110">
    <property type="entry name" value="EthD"/>
    <property type="match status" value="1"/>
</dbReference>
<keyword evidence="3" id="KW-1185">Reference proteome</keyword>
<dbReference type="NCBIfam" id="TIGR02118">
    <property type="entry name" value="EthD family reductase"/>
    <property type="match status" value="1"/>
</dbReference>
<dbReference type="InterPro" id="IPR009799">
    <property type="entry name" value="EthD_dom"/>
</dbReference>
<dbReference type="InterPro" id="IPR011008">
    <property type="entry name" value="Dimeric_a/b-barrel"/>
</dbReference>
<comment type="caution">
    <text evidence="2">The sequence shown here is derived from an EMBL/GenBank/DDBJ whole genome shotgun (WGS) entry which is preliminary data.</text>
</comment>
<name>A0AAP2ZBZ7_9EURY</name>
<feature type="domain" description="EthD" evidence="1">
    <location>
        <begin position="12"/>
        <end position="89"/>
    </location>
</feature>
<dbReference type="Gene3D" id="3.30.70.100">
    <property type="match status" value="1"/>
</dbReference>
<evidence type="ECO:0000259" key="1">
    <source>
        <dbReference type="Pfam" id="PF07110"/>
    </source>
</evidence>
<evidence type="ECO:0000313" key="3">
    <source>
        <dbReference type="Proteomes" id="UP001321047"/>
    </source>
</evidence>